<sequence length="376" mass="37745">MHSSGCASPKAFRWCPDRRERPPESRVITQRPDSAARSGGSEKEKAFSEGGGTFRSPQRLLRSSFFVFGAKAQKTSQWAGGLPSLPRRPAPSRLPPPGLAPPSQTAQAKGARGRGFPRGSRGAWPGGPRGGSDRGAASSEAIGPLRPRRRPPRGEAGAESCGVRLLQHRTARGRNGTAADGSLEELVDAAAASAVRAGMEALSDAMQLQAQNASAAAAGIPEVASAVAAAATRAAVETLVNQDDGSSGSGPSDAVAAAAVTAWHVAEEALQHAEENNATLPDALAAVAAAEVSAFEEAGGDAPGLEAAATSAGRAAVEAFRHAEEDNATLPDTLAAAAAAAVHSFAGALALREVPSPVPSGGEAGDAAQSSSGARA</sequence>
<dbReference type="EMBL" id="CAUYUJ010018117">
    <property type="protein sequence ID" value="CAK0880795.1"/>
    <property type="molecule type" value="Genomic_DNA"/>
</dbReference>
<feature type="region of interest" description="Disordered" evidence="1">
    <location>
        <begin position="1"/>
        <end position="59"/>
    </location>
</feature>
<comment type="caution">
    <text evidence="2">The sequence shown here is derived from an EMBL/GenBank/DDBJ whole genome shotgun (WGS) entry which is preliminary data.</text>
</comment>
<feature type="compositionally biased region" description="Basic and acidic residues" evidence="1">
    <location>
        <begin position="15"/>
        <end position="24"/>
    </location>
</feature>
<feature type="compositionally biased region" description="Pro residues" evidence="1">
    <location>
        <begin position="86"/>
        <end position="100"/>
    </location>
</feature>
<evidence type="ECO:0000256" key="1">
    <source>
        <dbReference type="SAM" id="MobiDB-lite"/>
    </source>
</evidence>
<evidence type="ECO:0000313" key="3">
    <source>
        <dbReference type="Proteomes" id="UP001189429"/>
    </source>
</evidence>
<organism evidence="2 3">
    <name type="scientific">Prorocentrum cordatum</name>
    <dbReference type="NCBI Taxonomy" id="2364126"/>
    <lineage>
        <taxon>Eukaryota</taxon>
        <taxon>Sar</taxon>
        <taxon>Alveolata</taxon>
        <taxon>Dinophyceae</taxon>
        <taxon>Prorocentrales</taxon>
        <taxon>Prorocentraceae</taxon>
        <taxon>Prorocentrum</taxon>
    </lineage>
</organism>
<accession>A0ABN9W7S6</accession>
<gene>
    <name evidence="2" type="ORF">PCOR1329_LOCUS63828</name>
</gene>
<feature type="region of interest" description="Disordered" evidence="1">
    <location>
        <begin position="73"/>
        <end position="180"/>
    </location>
</feature>
<feature type="region of interest" description="Disordered" evidence="1">
    <location>
        <begin position="354"/>
        <end position="376"/>
    </location>
</feature>
<protein>
    <submittedName>
        <fullName evidence="2">Uncharacterized protein</fullName>
    </submittedName>
</protein>
<proteinExistence type="predicted"/>
<evidence type="ECO:0000313" key="2">
    <source>
        <dbReference type="EMBL" id="CAK0880795.1"/>
    </source>
</evidence>
<dbReference type="Proteomes" id="UP001189429">
    <property type="component" value="Unassembled WGS sequence"/>
</dbReference>
<keyword evidence="3" id="KW-1185">Reference proteome</keyword>
<name>A0ABN9W7S6_9DINO</name>
<reference evidence="2" key="1">
    <citation type="submission" date="2023-10" db="EMBL/GenBank/DDBJ databases">
        <authorList>
            <person name="Chen Y."/>
            <person name="Shah S."/>
            <person name="Dougan E. K."/>
            <person name="Thang M."/>
            <person name="Chan C."/>
        </authorList>
    </citation>
    <scope>NUCLEOTIDE SEQUENCE [LARGE SCALE GENOMIC DNA]</scope>
</reference>